<dbReference type="Gene3D" id="3.30.40.10">
    <property type="entry name" value="Zinc/RING finger domain, C3HC4 (zinc finger)"/>
    <property type="match status" value="1"/>
</dbReference>
<comment type="caution">
    <text evidence="3">The sequence shown here is derived from an EMBL/GenBank/DDBJ whole genome shotgun (WGS) entry which is preliminary data.</text>
</comment>
<dbReference type="GO" id="GO:0008270">
    <property type="term" value="F:zinc ion binding"/>
    <property type="evidence" value="ECO:0007669"/>
    <property type="project" value="UniProtKB-KW"/>
</dbReference>
<dbReference type="SUPFAM" id="SSF57850">
    <property type="entry name" value="RING/U-box"/>
    <property type="match status" value="1"/>
</dbReference>
<dbReference type="InterPro" id="IPR013083">
    <property type="entry name" value="Znf_RING/FYVE/PHD"/>
</dbReference>
<protein>
    <recommendedName>
        <fullName evidence="2">RING-type domain-containing protein</fullName>
    </recommendedName>
</protein>
<evidence type="ECO:0000259" key="2">
    <source>
        <dbReference type="PROSITE" id="PS50089"/>
    </source>
</evidence>
<evidence type="ECO:0000313" key="3">
    <source>
        <dbReference type="EMBL" id="SPN97631.1"/>
    </source>
</evidence>
<evidence type="ECO:0000313" key="4">
    <source>
        <dbReference type="Proteomes" id="UP001187682"/>
    </source>
</evidence>
<dbReference type="InterPro" id="IPR001841">
    <property type="entry name" value="Znf_RING"/>
</dbReference>
<name>A0AAE8MSE4_9PEZI</name>
<keyword evidence="1" id="KW-0863">Zinc-finger</keyword>
<organism evidence="3 4">
    <name type="scientific">Cephalotrichum gorgonifer</name>
    <dbReference type="NCBI Taxonomy" id="2041049"/>
    <lineage>
        <taxon>Eukaryota</taxon>
        <taxon>Fungi</taxon>
        <taxon>Dikarya</taxon>
        <taxon>Ascomycota</taxon>
        <taxon>Pezizomycotina</taxon>
        <taxon>Sordariomycetes</taxon>
        <taxon>Hypocreomycetidae</taxon>
        <taxon>Microascales</taxon>
        <taxon>Microascaceae</taxon>
        <taxon>Cephalotrichum</taxon>
    </lineage>
</organism>
<proteinExistence type="predicted"/>
<accession>A0AAE8MSE4</accession>
<sequence>MGFAALSRLLPSHFQIKGKLGLIDLKSTCAICRIPPTGGKLEEGGEQWCLLQCGHKFGHKCIRRLLEDPECRSCPTCKVPVTCTCGHPVTPAALPRLRGCAKSREVRTISKVLAAQAEADCEFCREHKGRHRDTVAVLAALDLDVGTVLPQATAALDYPWVDTERPSPANLERGWKIWWAEESANGPQTVRAEKERVDYHYDIYLP</sequence>
<gene>
    <name evidence="3" type="ORF">DNG_01143</name>
</gene>
<keyword evidence="4" id="KW-1185">Reference proteome</keyword>
<reference evidence="3" key="1">
    <citation type="submission" date="2018-03" db="EMBL/GenBank/DDBJ databases">
        <authorList>
            <person name="Guldener U."/>
        </authorList>
    </citation>
    <scope>NUCLEOTIDE SEQUENCE</scope>
</reference>
<feature type="domain" description="RING-type" evidence="2">
    <location>
        <begin position="29"/>
        <end position="78"/>
    </location>
</feature>
<dbReference type="Proteomes" id="UP001187682">
    <property type="component" value="Unassembled WGS sequence"/>
</dbReference>
<keyword evidence="1" id="KW-0862">Zinc</keyword>
<dbReference type="EMBL" id="ONZQ02000001">
    <property type="protein sequence ID" value="SPN97631.1"/>
    <property type="molecule type" value="Genomic_DNA"/>
</dbReference>
<dbReference type="AlphaFoldDB" id="A0AAE8MSE4"/>
<keyword evidence="1" id="KW-0479">Metal-binding</keyword>
<evidence type="ECO:0000256" key="1">
    <source>
        <dbReference type="PROSITE-ProRule" id="PRU00175"/>
    </source>
</evidence>
<dbReference type="PROSITE" id="PS50089">
    <property type="entry name" value="ZF_RING_2"/>
    <property type="match status" value="1"/>
</dbReference>